<evidence type="ECO:0000313" key="3">
    <source>
        <dbReference type="Proteomes" id="UP000199409"/>
    </source>
</evidence>
<evidence type="ECO:0000256" key="1">
    <source>
        <dbReference type="SAM" id="Phobius"/>
    </source>
</evidence>
<proteinExistence type="predicted"/>
<keyword evidence="1" id="KW-0812">Transmembrane</keyword>
<dbReference type="Proteomes" id="UP000199409">
    <property type="component" value="Unassembled WGS sequence"/>
</dbReference>
<dbReference type="Pfam" id="PF11219">
    <property type="entry name" value="DUF3014"/>
    <property type="match status" value="1"/>
</dbReference>
<gene>
    <name evidence="2" type="ORF">SAMN05660420_01347</name>
</gene>
<evidence type="ECO:0008006" key="4">
    <source>
        <dbReference type="Google" id="ProtNLM"/>
    </source>
</evidence>
<feature type="transmembrane region" description="Helical" evidence="1">
    <location>
        <begin position="6"/>
        <end position="24"/>
    </location>
</feature>
<dbReference type="EMBL" id="FNQN01000003">
    <property type="protein sequence ID" value="SEA13839.1"/>
    <property type="molecule type" value="Genomic_DNA"/>
</dbReference>
<reference evidence="2 3" key="1">
    <citation type="submission" date="2016-10" db="EMBL/GenBank/DDBJ databases">
        <authorList>
            <person name="de Groot N.N."/>
        </authorList>
    </citation>
    <scope>NUCLEOTIDE SEQUENCE [LARGE SCALE GENOMIC DNA]</scope>
    <source>
        <strain evidence="2 3">DSM 7343</strain>
    </source>
</reference>
<evidence type="ECO:0000313" key="2">
    <source>
        <dbReference type="EMBL" id="SEA13839.1"/>
    </source>
</evidence>
<dbReference type="STRING" id="37625.SAMN05660420_01347"/>
<dbReference type="InterPro" id="IPR021382">
    <property type="entry name" value="DUF3014"/>
</dbReference>
<protein>
    <recommendedName>
        <fullName evidence="4">DUF3014 domain-containing protein</fullName>
    </recommendedName>
</protein>
<dbReference type="RefSeq" id="WP_175498286.1">
    <property type="nucleotide sequence ID" value="NZ_FNQN01000003.1"/>
</dbReference>
<sequence>MNRTNLIIFVLVLVVGAFGLNMYFQSKPTQEQITQNVIPVLPPEPIKKPIVHYPVLEPKEEPVSPAVTEEAPEVQAVAPQLPEALPPVQKSDQSIKTALNGLFGKDNLNKLFFNENFIQKFVATVDNLPEKKLPRALLPIKAPEGKFLVSGTQEAPQTSSRNEQRYSAILHSLEAIDAEQAIKTYTYFYPLFQTAYEQLGYKNAYFNDRLVYVIDHLIETPNPPDPIQLAQPAVLYTYADLGLENRSAGQKILLRLGQEQRTRMLKLLNSYRQKLTNLHPE</sequence>
<keyword evidence="3" id="KW-1185">Reference proteome</keyword>
<name>A0A1H3YQJ2_9BACT</name>
<keyword evidence="1" id="KW-1133">Transmembrane helix</keyword>
<keyword evidence="1" id="KW-0472">Membrane</keyword>
<accession>A0A1H3YQJ2</accession>
<organism evidence="2 3">
    <name type="scientific">Desulfuromusa kysingii</name>
    <dbReference type="NCBI Taxonomy" id="37625"/>
    <lineage>
        <taxon>Bacteria</taxon>
        <taxon>Pseudomonadati</taxon>
        <taxon>Thermodesulfobacteriota</taxon>
        <taxon>Desulfuromonadia</taxon>
        <taxon>Desulfuromonadales</taxon>
        <taxon>Geopsychrobacteraceae</taxon>
        <taxon>Desulfuromusa</taxon>
    </lineage>
</organism>
<dbReference type="AlphaFoldDB" id="A0A1H3YQJ2"/>